<protein>
    <submittedName>
        <fullName evidence="2">SMI1/KNR4 family protein</fullName>
    </submittedName>
</protein>
<comment type="caution">
    <text evidence="2">The sequence shown here is derived from an EMBL/GenBank/DDBJ whole genome shotgun (WGS) entry which is preliminary data.</text>
</comment>
<dbReference type="InterPro" id="IPR037883">
    <property type="entry name" value="Knr4/Smi1-like_sf"/>
</dbReference>
<gene>
    <name evidence="2" type="ORF">C4F50_09450</name>
</gene>
<dbReference type="Gene3D" id="3.40.1580.10">
    <property type="entry name" value="SMI1/KNR4-like"/>
    <property type="match status" value="1"/>
</dbReference>
<keyword evidence="3" id="KW-1185">Reference proteome</keyword>
<dbReference type="Pfam" id="PF09346">
    <property type="entry name" value="SMI1_KNR4"/>
    <property type="match status" value="1"/>
</dbReference>
<organism evidence="2 3">
    <name type="scientific">Flavobacterium hungaricum</name>
    <dbReference type="NCBI Taxonomy" id="2082725"/>
    <lineage>
        <taxon>Bacteria</taxon>
        <taxon>Pseudomonadati</taxon>
        <taxon>Bacteroidota</taxon>
        <taxon>Flavobacteriia</taxon>
        <taxon>Flavobacteriales</taxon>
        <taxon>Flavobacteriaceae</taxon>
        <taxon>Flavobacterium</taxon>
    </lineage>
</organism>
<dbReference type="Proteomes" id="UP000640614">
    <property type="component" value="Unassembled WGS sequence"/>
</dbReference>
<proteinExistence type="predicted"/>
<reference evidence="2 3" key="1">
    <citation type="submission" date="2018-07" db="EMBL/GenBank/DDBJ databases">
        <title>Genome assembly of strain KB82.</title>
        <authorList>
            <person name="Kukolya J."/>
            <person name="Horvath B."/>
            <person name="Nagy I."/>
            <person name="Toth A."/>
        </authorList>
    </citation>
    <scope>NUCLEOTIDE SEQUENCE [LARGE SCALE GENOMIC DNA]</scope>
    <source>
        <strain evidence="2 3">Kb82</strain>
    </source>
</reference>
<accession>A0ABR9TJH1</accession>
<name>A0ABR9TJH1_9FLAO</name>
<dbReference type="EMBL" id="PRDM01000002">
    <property type="protein sequence ID" value="MBE8725172.1"/>
    <property type="molecule type" value="Genomic_DNA"/>
</dbReference>
<dbReference type="SUPFAM" id="SSF160631">
    <property type="entry name" value="SMI1/KNR4-like"/>
    <property type="match status" value="1"/>
</dbReference>
<evidence type="ECO:0000313" key="3">
    <source>
        <dbReference type="Proteomes" id="UP000640614"/>
    </source>
</evidence>
<evidence type="ECO:0000259" key="1">
    <source>
        <dbReference type="Pfam" id="PF09346"/>
    </source>
</evidence>
<evidence type="ECO:0000313" key="2">
    <source>
        <dbReference type="EMBL" id="MBE8725172.1"/>
    </source>
</evidence>
<dbReference type="InterPro" id="IPR018958">
    <property type="entry name" value="Knr4/Smi1-like_dom"/>
</dbReference>
<dbReference type="RefSeq" id="WP_193846233.1">
    <property type="nucleotide sequence ID" value="NZ_PRDM01000002.1"/>
</dbReference>
<feature type="domain" description="Knr4/Smi1-like" evidence="1">
    <location>
        <begin position="4"/>
        <end position="129"/>
    </location>
</feature>
<sequence length="132" mass="15192">MPFPIDEKYIIESEEELGLEFPLLFKEKMIVENGGEVVTEDDNWNLYPFFDKSDQKRISRTCNHLILETKQAKEWSNFPPHAVAVAGNGCGDYLLLLAVENTKQLGEKIYLWRHETGDFELVAENLKELTAS</sequence>